<protein>
    <submittedName>
        <fullName evidence="2">Uncharacterized protein</fullName>
    </submittedName>
</protein>
<evidence type="ECO:0000313" key="2">
    <source>
        <dbReference type="EMBL" id="KAF4753673.1"/>
    </source>
</evidence>
<feature type="compositionally biased region" description="Low complexity" evidence="1">
    <location>
        <begin position="58"/>
        <end position="69"/>
    </location>
</feature>
<evidence type="ECO:0000313" key="3">
    <source>
        <dbReference type="Proteomes" id="UP000574390"/>
    </source>
</evidence>
<dbReference type="Proteomes" id="UP000574390">
    <property type="component" value="Unassembled WGS sequence"/>
</dbReference>
<feature type="region of interest" description="Disordered" evidence="1">
    <location>
        <begin position="432"/>
        <end position="513"/>
    </location>
</feature>
<feature type="compositionally biased region" description="Low complexity" evidence="1">
    <location>
        <begin position="107"/>
        <end position="148"/>
    </location>
</feature>
<accession>A0A7J6U7V8</accession>
<reference evidence="2 3" key="1">
    <citation type="submission" date="2020-04" db="EMBL/GenBank/DDBJ databases">
        <title>Perkinsus olseni comparative genomics.</title>
        <authorList>
            <person name="Bogema D.R."/>
        </authorList>
    </citation>
    <scope>NUCLEOTIDE SEQUENCE [LARGE SCALE GENOMIC DNA]</scope>
    <source>
        <strain evidence="2">ATCC PRA-205</strain>
    </source>
</reference>
<name>A0A7J6U7V8_PEROL</name>
<comment type="caution">
    <text evidence="2">The sequence shown here is derived from an EMBL/GenBank/DDBJ whole genome shotgun (WGS) entry which is preliminary data.</text>
</comment>
<proteinExistence type="predicted"/>
<feature type="compositionally biased region" description="Basic and acidic residues" evidence="1">
    <location>
        <begin position="466"/>
        <end position="483"/>
    </location>
</feature>
<gene>
    <name evidence="2" type="ORF">FOZ62_031973</name>
</gene>
<feature type="region of interest" description="Disordered" evidence="1">
    <location>
        <begin position="55"/>
        <end position="208"/>
    </location>
</feature>
<sequence length="530" mass="54621">MDLIISSGRGPSSLHGAAMSRSRSAGTVGLLACCQLCFPASLHFPSIRMPKKSAAKAPVTSSPPVSGTSQAETVAAADSGGLQPGQSGSGGSSPSGAPSGPLPGAPPVAAASAGPVAAATESSPAAATAARPSPRVVAAEQEAQSAAAPSPPQSMPEQHFMDLGADADDAVAPAQPADGSPAVVPEAGADISADSPPPTSPSPEGDLNANILKALGKALTSAASQVKSARSADVDPLWKRLRSIDFSDADPSLLPQNILSEIDYDSSKLLEEEIWKFHPDSTGELEKGMIGFVRCLWGWFFNAIIAGVSAGDAWSHVGHCLAAASFKCPLSGQLGGSMAAERYDLQVRKEVSQSMKNAGCSLRSACRAFSSFDSSKLILILGSLSGRKGSANSGYRQGGNSSGGSNWYGGYSGSSGGSNWYGGNSGSSGGSNWYGGNSGWSRTSKRRRDKDDQEETWKKVAGKWVKVSDKDDKADKRQKKDLTDVSTARVRHIVPSPKPTHPESGKADASLSEDQKHCIALADYLVAKEH</sequence>
<organism evidence="2 3">
    <name type="scientific">Perkinsus olseni</name>
    <name type="common">Perkinsus atlanticus</name>
    <dbReference type="NCBI Taxonomy" id="32597"/>
    <lineage>
        <taxon>Eukaryota</taxon>
        <taxon>Sar</taxon>
        <taxon>Alveolata</taxon>
        <taxon>Perkinsozoa</taxon>
        <taxon>Perkinsea</taxon>
        <taxon>Perkinsida</taxon>
        <taxon>Perkinsidae</taxon>
        <taxon>Perkinsus</taxon>
    </lineage>
</organism>
<feature type="non-terminal residue" evidence="2">
    <location>
        <position position="1"/>
    </location>
</feature>
<dbReference type="AlphaFoldDB" id="A0A7J6U7V8"/>
<evidence type="ECO:0000256" key="1">
    <source>
        <dbReference type="SAM" id="MobiDB-lite"/>
    </source>
</evidence>
<dbReference type="EMBL" id="JABANM010001801">
    <property type="protein sequence ID" value="KAF4753673.1"/>
    <property type="molecule type" value="Genomic_DNA"/>
</dbReference>
<feature type="compositionally biased region" description="Basic and acidic residues" evidence="1">
    <location>
        <begin position="449"/>
        <end position="458"/>
    </location>
</feature>